<dbReference type="AlphaFoldDB" id="D7FJ17"/>
<dbReference type="InterPro" id="IPR044039">
    <property type="entry name" value="DUF5745"/>
</dbReference>
<feature type="compositionally biased region" description="Low complexity" evidence="1">
    <location>
        <begin position="157"/>
        <end position="170"/>
    </location>
</feature>
<feature type="compositionally biased region" description="Basic and acidic residues" evidence="1">
    <location>
        <begin position="197"/>
        <end position="230"/>
    </location>
</feature>
<gene>
    <name evidence="3" type="ORF">Esi_0125_0059</name>
</gene>
<keyword evidence="4" id="KW-1185">Reference proteome</keyword>
<protein>
    <recommendedName>
        <fullName evidence="2">DUF5745 domain-containing protein</fullName>
    </recommendedName>
</protein>
<evidence type="ECO:0000256" key="1">
    <source>
        <dbReference type="SAM" id="MobiDB-lite"/>
    </source>
</evidence>
<feature type="domain" description="DUF5745" evidence="2">
    <location>
        <begin position="69"/>
        <end position="125"/>
    </location>
</feature>
<dbReference type="GO" id="GO:0000922">
    <property type="term" value="C:spindle pole"/>
    <property type="evidence" value="ECO:0007669"/>
    <property type="project" value="InterPro"/>
</dbReference>
<accession>D7FJ17</accession>
<feature type="region of interest" description="Disordered" evidence="1">
    <location>
        <begin position="528"/>
        <end position="550"/>
    </location>
</feature>
<evidence type="ECO:0000259" key="2">
    <source>
        <dbReference type="Pfam" id="PF19016"/>
    </source>
</evidence>
<feature type="region of interest" description="Disordered" evidence="1">
    <location>
        <begin position="151"/>
        <end position="253"/>
    </location>
</feature>
<dbReference type="EMBL" id="FN647904">
    <property type="protein sequence ID" value="CBJ49056.1"/>
    <property type="molecule type" value="Genomic_DNA"/>
</dbReference>
<reference evidence="3 4" key="1">
    <citation type="journal article" date="2010" name="Nature">
        <title>The Ectocarpus genome and the independent evolution of multicellularity in brown algae.</title>
        <authorList>
            <person name="Cock J.M."/>
            <person name="Sterck L."/>
            <person name="Rouze P."/>
            <person name="Scornet D."/>
            <person name="Allen A.E."/>
            <person name="Amoutzias G."/>
            <person name="Anthouard V."/>
            <person name="Artiguenave F."/>
            <person name="Aury J.M."/>
            <person name="Badger J.H."/>
            <person name="Beszteri B."/>
            <person name="Billiau K."/>
            <person name="Bonnet E."/>
            <person name="Bothwell J.H."/>
            <person name="Bowler C."/>
            <person name="Boyen C."/>
            <person name="Brownlee C."/>
            <person name="Carrano C.J."/>
            <person name="Charrier B."/>
            <person name="Cho G.Y."/>
            <person name="Coelho S.M."/>
            <person name="Collen J."/>
            <person name="Corre E."/>
            <person name="Da Silva C."/>
            <person name="Delage L."/>
            <person name="Delaroque N."/>
            <person name="Dittami S.M."/>
            <person name="Doulbeau S."/>
            <person name="Elias M."/>
            <person name="Farnham G."/>
            <person name="Gachon C.M."/>
            <person name="Gschloessl B."/>
            <person name="Heesch S."/>
            <person name="Jabbari K."/>
            <person name="Jubin C."/>
            <person name="Kawai H."/>
            <person name="Kimura K."/>
            <person name="Kloareg B."/>
            <person name="Kupper F.C."/>
            <person name="Lang D."/>
            <person name="Le Bail A."/>
            <person name="Leblanc C."/>
            <person name="Lerouge P."/>
            <person name="Lohr M."/>
            <person name="Lopez P.J."/>
            <person name="Martens C."/>
            <person name="Maumus F."/>
            <person name="Michel G."/>
            <person name="Miranda-Saavedra D."/>
            <person name="Morales J."/>
            <person name="Moreau H."/>
            <person name="Motomura T."/>
            <person name="Nagasato C."/>
            <person name="Napoli C.A."/>
            <person name="Nelson D.R."/>
            <person name="Nyvall-Collen P."/>
            <person name="Peters A.F."/>
            <person name="Pommier C."/>
            <person name="Potin P."/>
            <person name="Poulain J."/>
            <person name="Quesneville H."/>
            <person name="Read B."/>
            <person name="Rensing S.A."/>
            <person name="Ritter A."/>
            <person name="Rousvoal S."/>
            <person name="Samanta M."/>
            <person name="Samson G."/>
            <person name="Schroeder D.C."/>
            <person name="Segurens B."/>
            <person name="Strittmatter M."/>
            <person name="Tonon T."/>
            <person name="Tregear J.W."/>
            <person name="Valentin K."/>
            <person name="von Dassow P."/>
            <person name="Yamagishi T."/>
            <person name="Van de Peer Y."/>
            <person name="Wincker P."/>
        </authorList>
    </citation>
    <scope>NUCLEOTIDE SEQUENCE [LARGE SCALE GENOMIC DNA]</scope>
    <source>
        <strain evidence="4">Ec32 / CCAP1310/4</strain>
    </source>
</reference>
<organism evidence="3 4">
    <name type="scientific">Ectocarpus siliculosus</name>
    <name type="common">Brown alga</name>
    <name type="synonym">Conferva siliculosa</name>
    <dbReference type="NCBI Taxonomy" id="2880"/>
    <lineage>
        <taxon>Eukaryota</taxon>
        <taxon>Sar</taxon>
        <taxon>Stramenopiles</taxon>
        <taxon>Ochrophyta</taxon>
        <taxon>PX clade</taxon>
        <taxon>Phaeophyceae</taxon>
        <taxon>Ectocarpales</taxon>
        <taxon>Ectocarpaceae</taxon>
        <taxon>Ectocarpus</taxon>
    </lineage>
</organism>
<dbReference type="InterPro" id="IPR026619">
    <property type="entry name" value="CEP95"/>
</dbReference>
<dbReference type="GO" id="GO:0005813">
    <property type="term" value="C:centrosome"/>
    <property type="evidence" value="ECO:0007669"/>
    <property type="project" value="InterPro"/>
</dbReference>
<dbReference type="OrthoDB" id="545730at2759"/>
<evidence type="ECO:0000313" key="3">
    <source>
        <dbReference type="EMBL" id="CBJ49056.1"/>
    </source>
</evidence>
<dbReference type="EMBL" id="FN649743">
    <property type="protein sequence ID" value="CBJ49056.1"/>
    <property type="molecule type" value="Genomic_DNA"/>
</dbReference>
<dbReference type="Proteomes" id="UP000002630">
    <property type="component" value="Linkage Group LG18"/>
</dbReference>
<sequence>MSGASPSPPDSSLDEATEEGFILASINTLLNRVGISAKPINSFEELRKSASSMFVAIFEAMFQVRQRGVVRKPAHVHNYVHNAQMVVDALAGPILNMDLSHITGEAIVRGDTVAIRNLVDIFMGISEVVIKRQARPDGGPAAQEFWAGSRRRLKARQGQPQLQQQQNQAQHHGTSSHPPPTASRFSRHRQHATRVSDTGRGDREHGLGVRPPRHEGLQESDHDGLDESLGRSELSPFRGETELKSSPSGEALTARDILEAHRMFEEREGVFERPEDVDVQQGPLRGEQLGMDRRVNRQEEDREMKYRRYYQRVLKDRLTALRKRELADARKQRFAHQNATHVAKVRQIKKERLEEKLRLARLSQRLHLQDEGRGRLSDLYKKILTALHRQRKEDDREDAARLKALHLAWQAQSDDLEKFFKERVELIVEHEQGSGRERAQTMALEERELSDLFRRAEMDYEARLSSQLEQQAVEAAAEERYHAEVQHAYKELLHMEDWSGASRDRFLGVRPNTAFEQRLKQVRVRADTARSRMKKERKHRNLNRAYGRGS</sequence>
<dbReference type="PANTHER" id="PTHR22545:SF0">
    <property type="entry name" value="CENTROSOMAL PROTEIN OF 95 KDA"/>
    <property type="match status" value="1"/>
</dbReference>
<dbReference type="eggNOG" id="ENOG502QTFE">
    <property type="taxonomic scope" value="Eukaryota"/>
</dbReference>
<feature type="compositionally biased region" description="Basic residues" evidence="1">
    <location>
        <begin position="531"/>
        <end position="542"/>
    </location>
</feature>
<dbReference type="Pfam" id="PF19016">
    <property type="entry name" value="DUF5745"/>
    <property type="match status" value="1"/>
</dbReference>
<name>D7FJ17_ECTSI</name>
<dbReference type="InParanoid" id="D7FJ17"/>
<evidence type="ECO:0000313" key="4">
    <source>
        <dbReference type="Proteomes" id="UP000002630"/>
    </source>
</evidence>
<proteinExistence type="predicted"/>
<dbReference type="PANTHER" id="PTHR22545">
    <property type="entry name" value="CENTROSOMAL PROTEIN OF 95 KDA"/>
    <property type="match status" value="1"/>
</dbReference>